<comment type="similarity">
    <text evidence="1 2">Belongs to the BolA/IbaG family.</text>
</comment>
<dbReference type="Proteomes" id="UP000198651">
    <property type="component" value="Chromosome I"/>
</dbReference>
<evidence type="ECO:0000256" key="1">
    <source>
        <dbReference type="ARBA" id="ARBA00005578"/>
    </source>
</evidence>
<dbReference type="InterPro" id="IPR036065">
    <property type="entry name" value="BolA-like_sf"/>
</dbReference>
<dbReference type="PANTHER" id="PTHR46229">
    <property type="entry name" value="BOLA TRANSCRIPTION REGULATOR"/>
    <property type="match status" value="1"/>
</dbReference>
<dbReference type="PANTHER" id="PTHR46229:SF2">
    <property type="entry name" value="BOLA-LIKE PROTEIN 1"/>
    <property type="match status" value="1"/>
</dbReference>
<reference evidence="4" key="1">
    <citation type="submission" date="2015-11" db="EMBL/GenBank/DDBJ databases">
        <authorList>
            <person name="Seth-Smith H.M.B."/>
        </authorList>
    </citation>
    <scope>NUCLEOTIDE SEQUENCE [LARGE SCALE GENOMIC DNA]</scope>
    <source>
        <strain evidence="4">2013Ark11</strain>
    </source>
</reference>
<proteinExistence type="inferred from homology"/>
<keyword evidence="4" id="KW-1185">Reference proteome</keyword>
<dbReference type="AlphaFoldDB" id="A0A0S4M092"/>
<dbReference type="OrthoDB" id="9812890at2"/>
<dbReference type="RefSeq" id="WP_092342602.1">
    <property type="nucleotide sequence ID" value="NZ_FLSL01000087.1"/>
</dbReference>
<dbReference type="STRING" id="1561003.Ark11_0166"/>
<organism evidence="3 4">
    <name type="scientific">Candidatus Ichthyocystis hellenicum</name>
    <dbReference type="NCBI Taxonomy" id="1561003"/>
    <lineage>
        <taxon>Bacteria</taxon>
        <taxon>Pseudomonadati</taxon>
        <taxon>Pseudomonadota</taxon>
        <taxon>Betaproteobacteria</taxon>
        <taxon>Burkholderiales</taxon>
        <taxon>Candidatus Ichthyocystis</taxon>
    </lineage>
</organism>
<dbReference type="SUPFAM" id="SSF82657">
    <property type="entry name" value="BolA-like"/>
    <property type="match status" value="1"/>
</dbReference>
<name>A0A0S4M092_9BURK</name>
<accession>A0A0S4M092</accession>
<evidence type="ECO:0000313" key="3">
    <source>
        <dbReference type="EMBL" id="CUT17025.1"/>
    </source>
</evidence>
<evidence type="ECO:0000256" key="2">
    <source>
        <dbReference type="RuleBase" id="RU003860"/>
    </source>
</evidence>
<dbReference type="InterPro" id="IPR002634">
    <property type="entry name" value="BolA"/>
</dbReference>
<dbReference type="Gene3D" id="3.30.300.90">
    <property type="entry name" value="BolA-like"/>
    <property type="match status" value="1"/>
</dbReference>
<evidence type="ECO:0000313" key="4">
    <source>
        <dbReference type="Proteomes" id="UP000198651"/>
    </source>
</evidence>
<dbReference type="Pfam" id="PF01722">
    <property type="entry name" value="BolA"/>
    <property type="match status" value="1"/>
</dbReference>
<dbReference type="PIRSF" id="PIRSF003113">
    <property type="entry name" value="BolA"/>
    <property type="match status" value="1"/>
</dbReference>
<protein>
    <submittedName>
        <fullName evidence="3">Transcriptional regulator, BolA family</fullName>
    </submittedName>
</protein>
<dbReference type="EMBL" id="LN906597">
    <property type="protein sequence ID" value="CUT17025.1"/>
    <property type="molecule type" value="Genomic_DNA"/>
</dbReference>
<sequence>MTPEDVRSCIMQVLEDEDSFVTVDGADGRHFSAVVVSKRFDGLTLLRRHRLVMVGLGDRIAADVIHALSLRTFTPLEWERSAK</sequence>
<dbReference type="InterPro" id="IPR050961">
    <property type="entry name" value="BolA/IbaG_stress_morph_reg"/>
</dbReference>
<gene>
    <name evidence="3" type="ORF">Ark11_0166</name>
</gene>